<dbReference type="InterPro" id="IPR000868">
    <property type="entry name" value="Isochorismatase-like_dom"/>
</dbReference>
<comment type="caution">
    <text evidence="3">The sequence shown here is derived from an EMBL/GenBank/DDBJ whole genome shotgun (WGS) entry which is preliminary data.</text>
</comment>
<dbReference type="SUPFAM" id="SSF52499">
    <property type="entry name" value="Isochorismatase-like hydrolases"/>
    <property type="match status" value="1"/>
</dbReference>
<dbReference type="Proteomes" id="UP000058636">
    <property type="component" value="Unassembled WGS sequence"/>
</dbReference>
<feature type="region of interest" description="Disordered" evidence="1">
    <location>
        <begin position="1"/>
        <end position="20"/>
    </location>
</feature>
<protein>
    <submittedName>
        <fullName evidence="3">Pyrazinamidase/nicotinamidase-related protein</fullName>
    </submittedName>
</protein>
<organism evidence="3 4">
    <name type="scientific">Thermotoga petrophila</name>
    <dbReference type="NCBI Taxonomy" id="93929"/>
    <lineage>
        <taxon>Bacteria</taxon>
        <taxon>Thermotogati</taxon>
        <taxon>Thermotogota</taxon>
        <taxon>Thermotogae</taxon>
        <taxon>Thermotogales</taxon>
        <taxon>Thermotogaceae</taxon>
        <taxon>Thermotoga</taxon>
    </lineage>
</organism>
<accession>A0A101ERD6</accession>
<dbReference type="Gene3D" id="3.40.50.850">
    <property type="entry name" value="Isochorismatase-like"/>
    <property type="match status" value="1"/>
</dbReference>
<evidence type="ECO:0000313" key="3">
    <source>
        <dbReference type="EMBL" id="KUK23209.1"/>
    </source>
</evidence>
<dbReference type="Pfam" id="PF00857">
    <property type="entry name" value="Isochorismatase"/>
    <property type="match status" value="1"/>
</dbReference>
<reference evidence="3 4" key="1">
    <citation type="journal article" date="2015" name="MBio">
        <title>Genome-Resolved Metagenomic Analysis Reveals Roles for Candidate Phyla and Other Microbial Community Members in Biogeochemical Transformations in Oil Reservoirs.</title>
        <authorList>
            <person name="Hu P."/>
            <person name="Tom L."/>
            <person name="Singh A."/>
            <person name="Thomas B.C."/>
            <person name="Baker B.J."/>
            <person name="Piceno Y.M."/>
            <person name="Andersen G.L."/>
            <person name="Banfield J.F."/>
        </authorList>
    </citation>
    <scope>NUCLEOTIDE SEQUENCE [LARGE SCALE GENOMIC DNA]</scope>
    <source>
        <strain evidence="3">46_26</strain>
    </source>
</reference>
<sequence>MSELAKEPVLKTGGPEGPCGFESHRLRQPRTGLFFLGGENVRALLVVDLQRDFVDKDGALYFEGAEKVIDPILKWVEEFKKENLPIITTQDWHDPEDREFNIWPKHCVANTDGARLTEKLEKALKDYPNHFSVKKNRYSAFYNTNLEKIIRDNEIDEVYVCGVVTHICVLFTVEELRNRDIPVKIITEGVASYDEELHRFALREMKEILGAEFI</sequence>
<dbReference type="InterPro" id="IPR036380">
    <property type="entry name" value="Isochorismatase-like_sf"/>
</dbReference>
<evidence type="ECO:0000256" key="1">
    <source>
        <dbReference type="SAM" id="MobiDB-lite"/>
    </source>
</evidence>
<dbReference type="CDD" id="cd00431">
    <property type="entry name" value="cysteine_hydrolases"/>
    <property type="match status" value="1"/>
</dbReference>
<dbReference type="PATRIC" id="fig|93930.3.peg.1535"/>
<feature type="domain" description="Isochorismatase-like" evidence="2">
    <location>
        <begin position="43"/>
        <end position="207"/>
    </location>
</feature>
<dbReference type="PANTHER" id="PTHR47044">
    <property type="entry name" value="OS02G0276400 PROTEIN"/>
    <property type="match status" value="1"/>
</dbReference>
<evidence type="ECO:0000313" key="4">
    <source>
        <dbReference type="Proteomes" id="UP000058636"/>
    </source>
</evidence>
<dbReference type="EMBL" id="LGFG01000041">
    <property type="protein sequence ID" value="KUK23209.1"/>
    <property type="molecule type" value="Genomic_DNA"/>
</dbReference>
<proteinExistence type="predicted"/>
<name>A0A101ERD6_9THEM</name>
<evidence type="ECO:0000259" key="2">
    <source>
        <dbReference type="Pfam" id="PF00857"/>
    </source>
</evidence>
<gene>
    <name evidence="3" type="ORF">XD57_0686</name>
</gene>
<dbReference type="AlphaFoldDB" id="A0A101ERD6"/>